<evidence type="ECO:0000256" key="2">
    <source>
        <dbReference type="ARBA" id="ARBA00022448"/>
    </source>
</evidence>
<dbReference type="CDD" id="cd18579">
    <property type="entry name" value="ABC_6TM_ABCC_D1"/>
    <property type="match status" value="1"/>
</dbReference>
<feature type="transmembrane region" description="Helical" evidence="9">
    <location>
        <begin position="123"/>
        <end position="143"/>
    </location>
</feature>
<evidence type="ECO:0000259" key="10">
    <source>
        <dbReference type="PROSITE" id="PS50893"/>
    </source>
</evidence>
<organism evidence="12 13">
    <name type="scientific">Thecamonas trahens ATCC 50062</name>
    <dbReference type="NCBI Taxonomy" id="461836"/>
    <lineage>
        <taxon>Eukaryota</taxon>
        <taxon>Apusozoa</taxon>
        <taxon>Apusomonadida</taxon>
        <taxon>Apusomonadidae</taxon>
        <taxon>Thecamonas</taxon>
    </lineage>
</organism>
<keyword evidence="5" id="KW-0547">Nucleotide-binding</keyword>
<feature type="transmembrane region" description="Helical" evidence="9">
    <location>
        <begin position="1056"/>
        <end position="1078"/>
    </location>
</feature>
<protein>
    <submittedName>
        <fullName evidence="12">Multidrug resistance-associated protein 1</fullName>
    </submittedName>
</protein>
<evidence type="ECO:0000313" key="13">
    <source>
        <dbReference type="Proteomes" id="UP000054408"/>
    </source>
</evidence>
<name>A0A0L0DHQ8_THETB</name>
<dbReference type="Gene3D" id="3.40.50.300">
    <property type="entry name" value="P-loop containing nucleotide triphosphate hydrolases"/>
    <property type="match status" value="2"/>
</dbReference>
<feature type="transmembrane region" description="Helical" evidence="9">
    <location>
        <begin position="304"/>
        <end position="330"/>
    </location>
</feature>
<evidence type="ECO:0000256" key="1">
    <source>
        <dbReference type="ARBA" id="ARBA00004141"/>
    </source>
</evidence>
<dbReference type="InterPro" id="IPR036640">
    <property type="entry name" value="ABC1_TM_sf"/>
</dbReference>
<feature type="transmembrane region" description="Helical" evidence="9">
    <location>
        <begin position="947"/>
        <end position="977"/>
    </location>
</feature>
<dbReference type="InterPro" id="IPR003439">
    <property type="entry name" value="ABC_transporter-like_ATP-bd"/>
</dbReference>
<dbReference type="GO" id="GO:0016887">
    <property type="term" value="F:ATP hydrolysis activity"/>
    <property type="evidence" value="ECO:0007669"/>
    <property type="project" value="InterPro"/>
</dbReference>
<evidence type="ECO:0000256" key="8">
    <source>
        <dbReference type="ARBA" id="ARBA00023136"/>
    </source>
</evidence>
<feature type="domain" description="ABC transmembrane type-1" evidence="11">
    <location>
        <begin position="824"/>
        <end position="1109"/>
    </location>
</feature>
<dbReference type="RefSeq" id="XP_013756030.1">
    <property type="nucleotide sequence ID" value="XM_013900576.1"/>
</dbReference>
<evidence type="ECO:0000313" key="12">
    <source>
        <dbReference type="EMBL" id="KNC51636.1"/>
    </source>
</evidence>
<feature type="transmembrane region" description="Helical" evidence="9">
    <location>
        <begin position="342"/>
        <end position="361"/>
    </location>
</feature>
<dbReference type="PROSITE" id="PS50929">
    <property type="entry name" value="ABC_TM1F"/>
    <property type="match status" value="2"/>
</dbReference>
<evidence type="ECO:0000256" key="6">
    <source>
        <dbReference type="ARBA" id="ARBA00022840"/>
    </source>
</evidence>
<feature type="domain" description="ABC transporter" evidence="10">
    <location>
        <begin position="446"/>
        <end position="667"/>
    </location>
</feature>
<evidence type="ECO:0000259" key="11">
    <source>
        <dbReference type="PROSITE" id="PS50929"/>
    </source>
</evidence>
<evidence type="ECO:0000256" key="4">
    <source>
        <dbReference type="ARBA" id="ARBA00022737"/>
    </source>
</evidence>
<keyword evidence="2" id="KW-0813">Transport</keyword>
<feature type="transmembrane region" description="Helical" evidence="9">
    <location>
        <begin position="213"/>
        <end position="239"/>
    </location>
</feature>
<dbReference type="Pfam" id="PF00664">
    <property type="entry name" value="ABC_membrane"/>
    <property type="match status" value="2"/>
</dbReference>
<feature type="domain" description="ABC transmembrane type-1" evidence="11">
    <location>
        <begin position="90"/>
        <end position="368"/>
    </location>
</feature>
<dbReference type="InterPro" id="IPR050173">
    <property type="entry name" value="ABC_transporter_C-like"/>
</dbReference>
<dbReference type="CDD" id="cd03244">
    <property type="entry name" value="ABCC_MRP_domain2"/>
    <property type="match status" value="1"/>
</dbReference>
<feature type="transmembrane region" description="Helical" evidence="9">
    <location>
        <begin position="149"/>
        <end position="170"/>
    </location>
</feature>
<dbReference type="GO" id="GO:0005524">
    <property type="term" value="F:ATP binding"/>
    <property type="evidence" value="ECO:0007669"/>
    <property type="project" value="UniProtKB-KW"/>
</dbReference>
<keyword evidence="3 9" id="KW-0812">Transmembrane</keyword>
<dbReference type="STRING" id="461836.A0A0L0DHQ8"/>
<dbReference type="InterPro" id="IPR011527">
    <property type="entry name" value="ABC1_TM_dom"/>
</dbReference>
<evidence type="ECO:0000256" key="7">
    <source>
        <dbReference type="ARBA" id="ARBA00022989"/>
    </source>
</evidence>
<evidence type="ECO:0000256" key="5">
    <source>
        <dbReference type="ARBA" id="ARBA00022741"/>
    </source>
</evidence>
<evidence type="ECO:0000256" key="3">
    <source>
        <dbReference type="ARBA" id="ARBA00022692"/>
    </source>
</evidence>
<feature type="transmembrane region" description="Helical" evidence="9">
    <location>
        <begin position="90"/>
        <end position="111"/>
    </location>
</feature>
<sequence length="1399" mass="149869">MSVTEAQASWWQTLTLRFFNPLLHLGAKRALELEDLAPLREEMRTGSVVARLDESWAGEVPAGQFEHAPTPRKSLLRALVDEAKVPLSRAGLLGLVYGFVPFLGPLFLWLLIQNLKEDSPSVWIGFGLALAMGLSTLTMAVSSNHAFRLGLHGAVTIHAAVLGLIYNKALVLSNTTRQSHSVGAIVNMIAVDATYIFEFVIRGTDVLVLPLQLILALVLLFILLGPSALVGLAVILLAIPTMGFISKAIKKHILTKLVRGDTRLKITKDAIQGIRAIKAHAWEDAFTGKIQELRAAELDALQSFYLVQSGLVVVIAVLTPIIALTTFSTYAGAGNALTAETVFAALAIFQLIALPIVRFPMLASRAVSMYVAVGRIDAFLRLPERIPLDRASDRQLVVMASPSGRPSYESRDAPPSAPAVRIVDGDFAWEERKASAEPAEAKIVSADVESVASASESPTTTLSGINLTVPHGSLTVVVGPVGCGKSSLLAAMLANISIVTGSVAVTGRLAYVAQQPWIANATLRDNIVFGLEFDAVRYDAAVAAAALRPDLDVLAAGDLTEIGERGVNLSGGQRARVALARAIYRDADVYLLDDILSAVDAHTGVAIFRDCIVGSLRTRTRVLVTHQLSLLRHADQVVFMGDDKLGTIAAVGSFDELMAQNPAFADMIASHATQAGSESPAAAAASMLSLDWGSSWSESLCDGGVGHAKARARAESSIDMPPPATTAVYSDYEYYSESEGGYTDEISSTAESESWQGGVGKVMRAKATASTTAFYSLDDDAEAGPAPSPAAGTKLMTDEDRVEGAVSSAVYKEFFSFISRGHLAIIIGLFVVSLALLMSSSVWLAHWTQEDTARARRGESDRRIGYYVAVYVSILVGALVLTILRETAFVKAMMATALALHARLVDNVLHLTVRFYDTTPVGRVINRFSKDVGVADTKVLMMLRFGIMLTVGLSGYLAMASVLTFGALPVVMVPVVWGMKRVFGLYRSSGRDLQRIESITNSPMLAHFSESYTGAAELHAFERLEHFSTINTQLVDNHHRAYYTNKLATRWLDLRLAGVSAGLVATTVALVVVLRPLLSPSFAGLAVQSMLALSGELSLIIMIAAELETAMTSVERILTYVHLVDAEDVDAAEVEVPDGWPAADGPATDAPAAIAFDNVSMRYRDGLELALRKVSFSIPRGARVGVVGRSGSGKSSLVQALLRFIPLAGGRIMVDGLDTAQVSLRALRHNVFLIPQAPVLFEDSIRANLDPLGVCDEARLWKVLEQTRMAEAVRKLPDGLETAVAAGGGNFSVGERQLLCIGRALIAEVGILLLDEATASIDAESDAVMQSMLRDHFAVSGCTVFTIAHRLNTLDDSDYVLVMDQGTVGEFGPPAELKARKNGLYRGLLDEWAAQKKNA</sequence>
<keyword evidence="4" id="KW-0677">Repeat</keyword>
<dbReference type="PANTHER" id="PTHR24223">
    <property type="entry name" value="ATP-BINDING CASSETTE SUB-FAMILY C"/>
    <property type="match status" value="1"/>
</dbReference>
<feature type="transmembrane region" description="Helical" evidence="9">
    <location>
        <begin position="864"/>
        <end position="884"/>
    </location>
</feature>
<dbReference type="PROSITE" id="PS00211">
    <property type="entry name" value="ABC_TRANSPORTER_1"/>
    <property type="match status" value="2"/>
</dbReference>
<proteinExistence type="predicted"/>
<reference evidence="12 13" key="1">
    <citation type="submission" date="2010-05" db="EMBL/GenBank/DDBJ databases">
        <title>The Genome Sequence of Thecamonas trahens ATCC 50062.</title>
        <authorList>
            <consortium name="The Broad Institute Genome Sequencing Platform"/>
            <person name="Russ C."/>
            <person name="Cuomo C."/>
            <person name="Shea T."/>
            <person name="Young S.K."/>
            <person name="Zeng Q."/>
            <person name="Koehrsen M."/>
            <person name="Haas B."/>
            <person name="Borodovsky M."/>
            <person name="Guigo R."/>
            <person name="Alvarado L."/>
            <person name="Berlin A."/>
            <person name="Bochicchio J."/>
            <person name="Borenstein D."/>
            <person name="Chapman S."/>
            <person name="Chen Z."/>
            <person name="Freedman E."/>
            <person name="Gellesch M."/>
            <person name="Goldberg J."/>
            <person name="Griggs A."/>
            <person name="Gujja S."/>
            <person name="Heilman E."/>
            <person name="Heiman D."/>
            <person name="Hepburn T."/>
            <person name="Howarth C."/>
            <person name="Jen D."/>
            <person name="Larson L."/>
            <person name="Mehta T."/>
            <person name="Park D."/>
            <person name="Pearson M."/>
            <person name="Roberts A."/>
            <person name="Saif S."/>
            <person name="Shenoy N."/>
            <person name="Sisk P."/>
            <person name="Stolte C."/>
            <person name="Sykes S."/>
            <person name="Thomson T."/>
            <person name="Walk T."/>
            <person name="White J."/>
            <person name="Yandava C."/>
            <person name="Burger G."/>
            <person name="Gray M.W."/>
            <person name="Holland P.W.H."/>
            <person name="King N."/>
            <person name="Lang F.B.F."/>
            <person name="Roger A.J."/>
            <person name="Ruiz-Trillo I."/>
            <person name="Lander E."/>
            <person name="Nusbaum C."/>
        </authorList>
    </citation>
    <scope>NUCLEOTIDE SEQUENCE [LARGE SCALE GENOMIC DNA]</scope>
    <source>
        <strain evidence="12 13">ATCC 50062</strain>
    </source>
</reference>
<dbReference type="GeneID" id="25566444"/>
<dbReference type="PANTHER" id="PTHR24223:SF415">
    <property type="entry name" value="FI20190P1"/>
    <property type="match status" value="1"/>
</dbReference>
<keyword evidence="13" id="KW-1185">Reference proteome</keyword>
<dbReference type="SUPFAM" id="SSF52540">
    <property type="entry name" value="P-loop containing nucleoside triphosphate hydrolases"/>
    <property type="match status" value="2"/>
</dbReference>
<dbReference type="SMART" id="SM00382">
    <property type="entry name" value="AAA"/>
    <property type="match status" value="2"/>
</dbReference>
<feature type="transmembrane region" description="Helical" evidence="9">
    <location>
        <begin position="182"/>
        <end position="201"/>
    </location>
</feature>
<dbReference type="Gene3D" id="1.20.1560.10">
    <property type="entry name" value="ABC transporter type 1, transmembrane domain"/>
    <property type="match status" value="2"/>
</dbReference>
<keyword evidence="7 9" id="KW-1133">Transmembrane helix</keyword>
<gene>
    <name evidence="12" type="ORF">AMSG_07551</name>
</gene>
<dbReference type="InterPro" id="IPR017871">
    <property type="entry name" value="ABC_transporter-like_CS"/>
</dbReference>
<dbReference type="FunFam" id="3.40.50.300:FF:000838">
    <property type="entry name" value="ABC multidrug transporter (Eurofung)"/>
    <property type="match status" value="1"/>
</dbReference>
<dbReference type="GO" id="GO:0016020">
    <property type="term" value="C:membrane"/>
    <property type="evidence" value="ECO:0007669"/>
    <property type="project" value="UniProtKB-SubCell"/>
</dbReference>
<dbReference type="eggNOG" id="KOG0054">
    <property type="taxonomic scope" value="Eukaryota"/>
</dbReference>
<dbReference type="InterPro" id="IPR003593">
    <property type="entry name" value="AAA+_ATPase"/>
</dbReference>
<dbReference type="PROSITE" id="PS50893">
    <property type="entry name" value="ABC_TRANSPORTER_2"/>
    <property type="match status" value="2"/>
</dbReference>
<dbReference type="SUPFAM" id="SSF90123">
    <property type="entry name" value="ABC transporter transmembrane region"/>
    <property type="match status" value="2"/>
</dbReference>
<accession>A0A0L0DHQ8</accession>
<dbReference type="FunFam" id="1.20.1560.10:FF:000013">
    <property type="entry name" value="ABC transporter C family member 2"/>
    <property type="match status" value="1"/>
</dbReference>
<dbReference type="OrthoDB" id="6500128at2759"/>
<dbReference type="FunFam" id="3.40.50.300:FF:000997">
    <property type="entry name" value="Multidrug resistance-associated protein 1"/>
    <property type="match status" value="1"/>
</dbReference>
<dbReference type="EMBL" id="GL349468">
    <property type="protein sequence ID" value="KNC51636.1"/>
    <property type="molecule type" value="Genomic_DNA"/>
</dbReference>
<feature type="transmembrane region" description="Helical" evidence="9">
    <location>
        <begin position="823"/>
        <end position="844"/>
    </location>
</feature>
<dbReference type="InterPro" id="IPR044726">
    <property type="entry name" value="ABCC_6TM_D2"/>
</dbReference>
<comment type="subcellular location">
    <subcellularLocation>
        <location evidence="1">Membrane</location>
        <topology evidence="1">Multi-pass membrane protein</topology>
    </subcellularLocation>
</comment>
<evidence type="ECO:0000256" key="9">
    <source>
        <dbReference type="SAM" id="Phobius"/>
    </source>
</evidence>
<dbReference type="Proteomes" id="UP000054408">
    <property type="component" value="Unassembled WGS sequence"/>
</dbReference>
<dbReference type="Pfam" id="PF00005">
    <property type="entry name" value="ABC_tran"/>
    <property type="match status" value="2"/>
</dbReference>
<dbReference type="CDD" id="cd18580">
    <property type="entry name" value="ABC_6TM_ABCC_D2"/>
    <property type="match status" value="1"/>
</dbReference>
<dbReference type="GO" id="GO:0140359">
    <property type="term" value="F:ABC-type transporter activity"/>
    <property type="evidence" value="ECO:0007669"/>
    <property type="project" value="InterPro"/>
</dbReference>
<dbReference type="CDD" id="cd03250">
    <property type="entry name" value="ABCC_MRP_domain1"/>
    <property type="match status" value="1"/>
</dbReference>
<dbReference type="InterPro" id="IPR027417">
    <property type="entry name" value="P-loop_NTPase"/>
</dbReference>
<keyword evidence="6" id="KW-0067">ATP-binding</keyword>
<dbReference type="InterPro" id="IPR044746">
    <property type="entry name" value="ABCC_6TM_D1"/>
</dbReference>
<feature type="domain" description="ABC transporter" evidence="10">
    <location>
        <begin position="1154"/>
        <end position="1390"/>
    </location>
</feature>
<keyword evidence="8 9" id="KW-0472">Membrane</keyword>